<reference evidence="1 2" key="1">
    <citation type="submission" date="2019-03" db="EMBL/GenBank/DDBJ databases">
        <title>Genomic Encyclopedia of Archaeal and Bacterial Type Strains, Phase II (KMG-II): from individual species to whole genera.</title>
        <authorList>
            <person name="Goeker M."/>
        </authorList>
    </citation>
    <scope>NUCLEOTIDE SEQUENCE [LARGE SCALE GENOMIC DNA]</scope>
    <source>
        <strain evidence="1 2">ATCC 25309</strain>
    </source>
</reference>
<protein>
    <submittedName>
        <fullName evidence="1">Uncharacterized protein (DUF1501 family)</fullName>
    </submittedName>
</protein>
<dbReference type="PANTHER" id="PTHR43737">
    <property type="entry name" value="BLL7424 PROTEIN"/>
    <property type="match status" value="1"/>
</dbReference>
<dbReference type="InterPro" id="IPR017850">
    <property type="entry name" value="Alkaline_phosphatase_core_sf"/>
</dbReference>
<dbReference type="AlphaFoldDB" id="A0A4R7SRB3"/>
<evidence type="ECO:0000313" key="2">
    <source>
        <dbReference type="Proteomes" id="UP000295662"/>
    </source>
</evidence>
<accession>A0A4R7SRB3</accession>
<proteinExistence type="predicted"/>
<keyword evidence="2" id="KW-1185">Reference proteome</keyword>
<dbReference type="Proteomes" id="UP000295662">
    <property type="component" value="Unassembled WGS sequence"/>
</dbReference>
<organism evidence="1 2">
    <name type="scientific">Prosthecobacter fusiformis</name>
    <dbReference type="NCBI Taxonomy" id="48464"/>
    <lineage>
        <taxon>Bacteria</taxon>
        <taxon>Pseudomonadati</taxon>
        <taxon>Verrucomicrobiota</taxon>
        <taxon>Verrucomicrobiia</taxon>
        <taxon>Verrucomicrobiales</taxon>
        <taxon>Verrucomicrobiaceae</taxon>
        <taxon>Prosthecobacter</taxon>
    </lineage>
</organism>
<gene>
    <name evidence="1" type="ORF">EI77_00441</name>
</gene>
<dbReference type="PANTHER" id="PTHR43737:SF1">
    <property type="entry name" value="DUF1501 DOMAIN-CONTAINING PROTEIN"/>
    <property type="match status" value="1"/>
</dbReference>
<comment type="caution">
    <text evidence="1">The sequence shown here is derived from an EMBL/GenBank/DDBJ whole genome shotgun (WGS) entry which is preliminary data.</text>
</comment>
<dbReference type="InterPro" id="IPR010869">
    <property type="entry name" value="DUF1501"/>
</dbReference>
<dbReference type="SUPFAM" id="SSF53649">
    <property type="entry name" value="Alkaline phosphatase-like"/>
    <property type="match status" value="1"/>
</dbReference>
<sequence length="426" mass="45846">MNTSLRSLDCLSRRQFAEHVAKATLGVTLLPHVLKGQAAADPKSLPGFGKAKNVIWLQMIGGMSHIDTLDPKTGDSKGPGDPIATKAGYQLGGFLPTLAKDHSEKLAIIRSMTSKTGVHASGQYLMRTGYEQRGTIKHPVLGAWAQELLGKSSQSLPSTVCVGRAPEAGNGFFSAAYSPLPIHDPSAGLQYAEFGAPKEVIDKRLALLNKVDAGFRSKFQDTNLKAYTDFYDDTLKLLSTDDLNAFRLTEENAEAREKYGMNKFGQGCMLARRLVERGVRFVEVAHGGWDMHNDIADAMEDNGSLLDTGLSALLSDLQSRGLLETTMVVLCSEFGRTPKINSRNGRDHHPKVFSTLLAGGPAKGGTIYGASDKEGNAPIDKQVTIQDFHSTVGHAMGMDVNQIVMSPSNRPFTIGDKGSVIGDVLS</sequence>
<dbReference type="EMBL" id="SOCA01000001">
    <property type="protein sequence ID" value="TDU81139.1"/>
    <property type="molecule type" value="Genomic_DNA"/>
</dbReference>
<name>A0A4R7SRB3_9BACT</name>
<dbReference type="OrthoDB" id="127333at2"/>
<dbReference type="Pfam" id="PF07394">
    <property type="entry name" value="DUF1501"/>
    <property type="match status" value="1"/>
</dbReference>
<dbReference type="RefSeq" id="WP_133793118.1">
    <property type="nucleotide sequence ID" value="NZ_SOCA01000001.1"/>
</dbReference>
<evidence type="ECO:0000313" key="1">
    <source>
        <dbReference type="EMBL" id="TDU81139.1"/>
    </source>
</evidence>